<evidence type="ECO:0000256" key="4">
    <source>
        <dbReference type="ARBA" id="ARBA00022475"/>
    </source>
</evidence>
<keyword evidence="6 8" id="KW-1133">Transmembrane helix</keyword>
<comment type="caution">
    <text evidence="9">The sequence shown here is derived from an EMBL/GenBank/DDBJ whole genome shotgun (WGS) entry which is preliminary data.</text>
</comment>
<comment type="subcellular location">
    <subcellularLocation>
        <location evidence="1">Cell membrane</location>
        <topology evidence="1">Multi-pass membrane protein</topology>
    </subcellularLocation>
</comment>
<evidence type="ECO:0000256" key="2">
    <source>
        <dbReference type="ARBA" id="ARBA00010145"/>
    </source>
</evidence>
<keyword evidence="4" id="KW-1003">Cell membrane</keyword>
<feature type="transmembrane region" description="Helical" evidence="8">
    <location>
        <begin position="42"/>
        <end position="60"/>
    </location>
</feature>
<dbReference type="Pfam" id="PF03547">
    <property type="entry name" value="Mem_trans"/>
    <property type="match status" value="2"/>
</dbReference>
<dbReference type="Gene3D" id="1.20.1530.20">
    <property type="match status" value="1"/>
</dbReference>
<dbReference type="PANTHER" id="PTHR36838">
    <property type="entry name" value="AUXIN EFFLUX CARRIER FAMILY PROTEIN"/>
    <property type="match status" value="1"/>
</dbReference>
<feature type="transmembrane region" description="Helical" evidence="8">
    <location>
        <begin position="254"/>
        <end position="274"/>
    </location>
</feature>
<dbReference type="GO" id="GO:0055085">
    <property type="term" value="P:transmembrane transport"/>
    <property type="evidence" value="ECO:0007669"/>
    <property type="project" value="InterPro"/>
</dbReference>
<sequence>MITEFLTVADRIFILVLLIAAGYIALAAGILDRHSTGRISALLINVTIPALIIVSMQVPFSPDRLADTEELLLLSGGLYLLSFAVAYLTSRALSREAAEKGVFQFAVVFGNVGFMGFPVIGAIYGAEALFFVAIFNLLFNILVFSVGIAMMTEGRREGFDPKMLLNPGIAASVIGFLLFLWSIEIPPPFIDSLAILGDVTTPLAMIVVGALLATFPAREMVGSWRTAAVSVIRLLMVPVVFWFIARPFVSDPLILGVLITLAAMPVAANTVIFAEQYGSDSRLASQVVFVSTIGSLLTIPLITTVLV</sequence>
<dbReference type="EMBL" id="LHQS01000001">
    <property type="protein sequence ID" value="RXE57429.1"/>
    <property type="molecule type" value="Genomic_DNA"/>
</dbReference>
<evidence type="ECO:0000256" key="1">
    <source>
        <dbReference type="ARBA" id="ARBA00004651"/>
    </source>
</evidence>
<feature type="transmembrane region" description="Helical" evidence="8">
    <location>
        <begin position="163"/>
        <end position="183"/>
    </location>
</feature>
<evidence type="ECO:0000256" key="7">
    <source>
        <dbReference type="ARBA" id="ARBA00023136"/>
    </source>
</evidence>
<feature type="transmembrane region" description="Helical" evidence="8">
    <location>
        <begin position="12"/>
        <end position="30"/>
    </location>
</feature>
<evidence type="ECO:0000313" key="10">
    <source>
        <dbReference type="Proteomes" id="UP000290932"/>
    </source>
</evidence>
<feature type="transmembrane region" description="Helical" evidence="8">
    <location>
        <begin position="102"/>
        <end position="124"/>
    </location>
</feature>
<dbReference type="PANTHER" id="PTHR36838:SF1">
    <property type="entry name" value="SLR1864 PROTEIN"/>
    <property type="match status" value="1"/>
</dbReference>
<reference evidence="9 10" key="1">
    <citation type="journal article" date="2015" name="Int. J. Syst. Evol. Microbiol.">
        <title>Methanoculleus taiwanensis sp. nov., a methanogen isolated from deep marine sediment at the deformation front area near Taiwan.</title>
        <authorList>
            <person name="Weng C.Y."/>
            <person name="Chen S.C."/>
            <person name="Lai M.C."/>
            <person name="Wu S.Y."/>
            <person name="Lin S."/>
            <person name="Yang T.F."/>
            <person name="Chen P.C."/>
        </authorList>
    </citation>
    <scope>NUCLEOTIDE SEQUENCE [LARGE SCALE GENOMIC DNA]</scope>
    <source>
        <strain evidence="9 10">CYW4</strain>
    </source>
</reference>
<evidence type="ECO:0000256" key="3">
    <source>
        <dbReference type="ARBA" id="ARBA00022448"/>
    </source>
</evidence>
<name>A0A498H2X3_9EURY</name>
<comment type="similarity">
    <text evidence="2">Belongs to the auxin efflux carrier (TC 2.A.69) family.</text>
</comment>
<dbReference type="GO" id="GO:0005886">
    <property type="term" value="C:plasma membrane"/>
    <property type="evidence" value="ECO:0007669"/>
    <property type="project" value="UniProtKB-SubCell"/>
</dbReference>
<evidence type="ECO:0000256" key="5">
    <source>
        <dbReference type="ARBA" id="ARBA00022692"/>
    </source>
</evidence>
<gene>
    <name evidence="9" type="ORF">ABH15_01680</name>
</gene>
<dbReference type="AlphaFoldDB" id="A0A498H2X3"/>
<dbReference type="OrthoDB" id="147743at2157"/>
<accession>A0A498H2X3</accession>
<dbReference type="InterPro" id="IPR038770">
    <property type="entry name" value="Na+/solute_symporter_sf"/>
</dbReference>
<feature type="transmembrane region" description="Helical" evidence="8">
    <location>
        <begin position="286"/>
        <end position="306"/>
    </location>
</feature>
<evidence type="ECO:0000256" key="6">
    <source>
        <dbReference type="ARBA" id="ARBA00022989"/>
    </source>
</evidence>
<dbReference type="Proteomes" id="UP000290932">
    <property type="component" value="Unassembled WGS sequence"/>
</dbReference>
<keyword evidence="5 8" id="KW-0812">Transmembrane</keyword>
<proteinExistence type="inferred from homology"/>
<feature type="transmembrane region" description="Helical" evidence="8">
    <location>
        <begin position="130"/>
        <end position="151"/>
    </location>
</feature>
<keyword evidence="10" id="KW-1185">Reference proteome</keyword>
<protein>
    <submittedName>
        <fullName evidence="9">Transporter</fullName>
    </submittedName>
</protein>
<feature type="transmembrane region" description="Helical" evidence="8">
    <location>
        <begin position="72"/>
        <end position="90"/>
    </location>
</feature>
<evidence type="ECO:0000256" key="8">
    <source>
        <dbReference type="SAM" id="Phobius"/>
    </source>
</evidence>
<feature type="transmembrane region" description="Helical" evidence="8">
    <location>
        <begin position="227"/>
        <end position="248"/>
    </location>
</feature>
<organism evidence="9 10">
    <name type="scientific">Methanoculleus taiwanensis</name>
    <dbReference type="NCBI Taxonomy" id="1550565"/>
    <lineage>
        <taxon>Archaea</taxon>
        <taxon>Methanobacteriati</taxon>
        <taxon>Methanobacteriota</taxon>
        <taxon>Stenosarchaea group</taxon>
        <taxon>Methanomicrobia</taxon>
        <taxon>Methanomicrobiales</taxon>
        <taxon>Methanomicrobiaceae</taxon>
        <taxon>Methanoculleus</taxon>
    </lineage>
</organism>
<feature type="transmembrane region" description="Helical" evidence="8">
    <location>
        <begin position="195"/>
        <end position="215"/>
    </location>
</feature>
<keyword evidence="7 8" id="KW-0472">Membrane</keyword>
<dbReference type="InterPro" id="IPR004776">
    <property type="entry name" value="Mem_transp_PIN-like"/>
</dbReference>
<evidence type="ECO:0000313" key="9">
    <source>
        <dbReference type="EMBL" id="RXE57429.1"/>
    </source>
</evidence>
<keyword evidence="3" id="KW-0813">Transport</keyword>